<dbReference type="AlphaFoldDB" id="A0A5B8CBA9"/>
<name>A0A5B8CBA9_SPHSA</name>
<evidence type="ECO:0008006" key="3">
    <source>
        <dbReference type="Google" id="ProtNLM"/>
    </source>
</evidence>
<gene>
    <name evidence="1" type="ORF">FIL70_03870</name>
</gene>
<accession>A0A5B8CBA9</accession>
<organism evidence="1 2">
    <name type="scientific">Sphingobium fuliginis ATCC 27551</name>
    <dbReference type="NCBI Taxonomy" id="1208342"/>
    <lineage>
        <taxon>Bacteria</taxon>
        <taxon>Pseudomonadati</taxon>
        <taxon>Pseudomonadota</taxon>
        <taxon>Alphaproteobacteria</taxon>
        <taxon>Sphingomonadales</taxon>
        <taxon>Sphingomonadaceae</taxon>
        <taxon>Sphingobium</taxon>
    </lineage>
</organism>
<protein>
    <recommendedName>
        <fullName evidence="3">MafI family immunity protein</fullName>
    </recommendedName>
</protein>
<sequence length="70" mass="7830">MTHFAERVLTGELAEARKQLERILAVLDEHEESDAAYCVCEAIERLIGAPTTIEQWYLMTGRGPEGEPLA</sequence>
<dbReference type="Proteomes" id="UP000311469">
    <property type="component" value="Chromosome cSF1"/>
</dbReference>
<evidence type="ECO:0000313" key="1">
    <source>
        <dbReference type="EMBL" id="QDC36509.1"/>
    </source>
</evidence>
<reference evidence="1 2" key="1">
    <citation type="submission" date="2019-06" db="EMBL/GenBank/DDBJ databases">
        <title>Genome organization and adaptive potential of archetypical organophosphate degarding Sphingobium fuliginis ATCC 27551.</title>
        <authorList>
            <person name="Sarwar A."/>
            <person name="Parthasarathy S."/>
            <person name="Singh C."/>
            <person name="Siddavattam D."/>
        </authorList>
    </citation>
    <scope>NUCLEOTIDE SEQUENCE [LARGE SCALE GENOMIC DNA]</scope>
    <source>
        <strain evidence="1 2">ATCC 27551</strain>
    </source>
</reference>
<dbReference type="KEGG" id="sufl:FIL70_03870"/>
<dbReference type="EMBL" id="CP041016">
    <property type="protein sequence ID" value="QDC36509.1"/>
    <property type="molecule type" value="Genomic_DNA"/>
</dbReference>
<dbReference type="RefSeq" id="WP_031299220.1">
    <property type="nucleotide sequence ID" value="NZ_CP041016.1"/>
</dbReference>
<evidence type="ECO:0000313" key="2">
    <source>
        <dbReference type="Proteomes" id="UP000311469"/>
    </source>
</evidence>
<proteinExistence type="predicted"/>